<sequence length="347" mass="40208">MGTASRKQNEETETSPYQGGNATGYNQPAASSQVHSDGKQQQRLFDPRVAKLNVRHMKMDDGTTEDIESENTQTEVETVFQKFYKYERQDAIQANKDIKKQIKSNKDIPVDYFLDWLVCQIFEVGSFIVESYEHMKKVKEKMSNFFKKISWQLVKHGPDIAHSMKTPSDVFWKLNTDWLAECDDPTGAVRKYTDDAYEGLLLSSKEMAHKCNPEFLEAVKEVVKQKVYKTCVDGGLWKLKPKILEGFQDYTKKCISLAWLMVTQVPPLEIDYQTFVFDKDHHETAQNKHPIPNNTGRQGRQAENIAFYVWPGLLEYGGRVIQLGKVVCFTEKPTEDQVRHDRRERIY</sequence>
<dbReference type="Proteomes" id="UP001163046">
    <property type="component" value="Unassembled WGS sequence"/>
</dbReference>
<protein>
    <recommendedName>
        <fullName evidence="5">Mitochondria-eating protein</fullName>
    </recommendedName>
    <alternativeName>
        <fullName evidence="12">Spermatogenesis-associated protein 18</fullName>
    </alternativeName>
</protein>
<evidence type="ECO:0000259" key="14">
    <source>
        <dbReference type="Pfam" id="PF16026"/>
    </source>
</evidence>
<keyword evidence="10" id="KW-0496">Mitochondrion</keyword>
<evidence type="ECO:0000313" key="15">
    <source>
        <dbReference type="EMBL" id="KAJ7328610.1"/>
    </source>
</evidence>
<dbReference type="GO" id="GO:0005741">
    <property type="term" value="C:mitochondrial outer membrane"/>
    <property type="evidence" value="ECO:0007669"/>
    <property type="project" value="UniProtKB-SubCell"/>
</dbReference>
<evidence type="ECO:0000256" key="5">
    <source>
        <dbReference type="ARBA" id="ARBA00019863"/>
    </source>
</evidence>
<evidence type="ECO:0000256" key="13">
    <source>
        <dbReference type="SAM" id="MobiDB-lite"/>
    </source>
</evidence>
<dbReference type="GO" id="GO:0035695">
    <property type="term" value="P:mitophagy by internal vacuole formation"/>
    <property type="evidence" value="ECO:0007669"/>
    <property type="project" value="TreeGrafter"/>
</dbReference>
<keyword evidence="6" id="KW-0963">Cytoplasm</keyword>
<dbReference type="PANTHER" id="PTHR21771">
    <property type="entry name" value="MITOCHONDRIA-EATING PROTEIN-RELATED"/>
    <property type="match status" value="1"/>
</dbReference>
<evidence type="ECO:0000256" key="10">
    <source>
        <dbReference type="ARBA" id="ARBA00023128"/>
    </source>
</evidence>
<keyword evidence="9" id="KW-0446">Lipid-binding</keyword>
<accession>A0A9X0CFS1</accession>
<evidence type="ECO:0000313" key="16">
    <source>
        <dbReference type="Proteomes" id="UP001163046"/>
    </source>
</evidence>
<keyword evidence="16" id="KW-1185">Reference proteome</keyword>
<evidence type="ECO:0000256" key="6">
    <source>
        <dbReference type="ARBA" id="ARBA00022490"/>
    </source>
</evidence>
<dbReference type="GO" id="GO:0035694">
    <property type="term" value="P:mitochondrial protein catabolic process"/>
    <property type="evidence" value="ECO:0007669"/>
    <property type="project" value="InterPro"/>
</dbReference>
<keyword evidence="7" id="KW-1000">Mitochondrion outer membrane</keyword>
<feature type="region of interest" description="Disordered" evidence="13">
    <location>
        <begin position="1"/>
        <end position="42"/>
    </location>
</feature>
<evidence type="ECO:0000256" key="1">
    <source>
        <dbReference type="ARBA" id="ARBA00004294"/>
    </source>
</evidence>
<keyword evidence="8" id="KW-0175">Coiled coil</keyword>
<comment type="caution">
    <text evidence="15">The sequence shown here is derived from an EMBL/GenBank/DDBJ whole genome shotgun (WGS) entry which is preliminary data.</text>
</comment>
<evidence type="ECO:0000256" key="2">
    <source>
        <dbReference type="ARBA" id="ARBA00004305"/>
    </source>
</evidence>
<gene>
    <name evidence="15" type="ORF">OS493_023879</name>
</gene>
<keyword evidence="11" id="KW-0472">Membrane</keyword>
<organism evidence="15 16">
    <name type="scientific">Desmophyllum pertusum</name>
    <dbReference type="NCBI Taxonomy" id="174260"/>
    <lineage>
        <taxon>Eukaryota</taxon>
        <taxon>Metazoa</taxon>
        <taxon>Cnidaria</taxon>
        <taxon>Anthozoa</taxon>
        <taxon>Hexacorallia</taxon>
        <taxon>Scleractinia</taxon>
        <taxon>Caryophylliina</taxon>
        <taxon>Caryophylliidae</taxon>
        <taxon>Desmophyllum</taxon>
    </lineage>
</organism>
<evidence type="ECO:0000256" key="7">
    <source>
        <dbReference type="ARBA" id="ARBA00022787"/>
    </source>
</evidence>
<evidence type="ECO:0000256" key="4">
    <source>
        <dbReference type="ARBA" id="ARBA00008233"/>
    </source>
</evidence>
<dbReference type="EMBL" id="MU827795">
    <property type="protein sequence ID" value="KAJ7328610.1"/>
    <property type="molecule type" value="Genomic_DNA"/>
</dbReference>
<evidence type="ECO:0000256" key="3">
    <source>
        <dbReference type="ARBA" id="ARBA00004496"/>
    </source>
</evidence>
<proteinExistence type="inferred from homology"/>
<dbReference type="Pfam" id="PF16026">
    <property type="entry name" value="MIEAP"/>
    <property type="match status" value="1"/>
</dbReference>
<evidence type="ECO:0000256" key="9">
    <source>
        <dbReference type="ARBA" id="ARBA00023121"/>
    </source>
</evidence>
<dbReference type="PANTHER" id="PTHR21771:SF1">
    <property type="entry name" value="MITOCHONDRIA-EATING PROTEIN"/>
    <property type="match status" value="1"/>
</dbReference>
<dbReference type="GO" id="GO:0005759">
    <property type="term" value="C:mitochondrial matrix"/>
    <property type="evidence" value="ECO:0007669"/>
    <property type="project" value="UniProtKB-SubCell"/>
</dbReference>
<dbReference type="GO" id="GO:0008289">
    <property type="term" value="F:lipid binding"/>
    <property type="evidence" value="ECO:0007669"/>
    <property type="project" value="UniProtKB-KW"/>
</dbReference>
<comment type="subcellular location">
    <subcellularLocation>
        <location evidence="3">Cytoplasm</location>
    </subcellularLocation>
    <subcellularLocation>
        <location evidence="2">Mitochondrion matrix</location>
    </subcellularLocation>
    <subcellularLocation>
        <location evidence="1">Mitochondrion outer membrane</location>
    </subcellularLocation>
</comment>
<evidence type="ECO:0000256" key="8">
    <source>
        <dbReference type="ARBA" id="ARBA00023054"/>
    </source>
</evidence>
<comment type="similarity">
    <text evidence="4">Belongs to the MIEAP family.</text>
</comment>
<name>A0A9X0CFS1_9CNID</name>
<dbReference type="InterPro" id="IPR026169">
    <property type="entry name" value="MIEAP"/>
</dbReference>
<dbReference type="InterPro" id="IPR031981">
    <property type="entry name" value="MIEAP_C"/>
</dbReference>
<feature type="compositionally biased region" description="Polar residues" evidence="13">
    <location>
        <begin position="14"/>
        <end position="35"/>
    </location>
</feature>
<reference evidence="15" key="1">
    <citation type="submission" date="2023-01" db="EMBL/GenBank/DDBJ databases">
        <title>Genome assembly of the deep-sea coral Lophelia pertusa.</title>
        <authorList>
            <person name="Herrera S."/>
            <person name="Cordes E."/>
        </authorList>
    </citation>
    <scope>NUCLEOTIDE SEQUENCE</scope>
    <source>
        <strain evidence="15">USNM1676648</strain>
        <tissue evidence="15">Polyp</tissue>
    </source>
</reference>
<evidence type="ECO:0000256" key="12">
    <source>
        <dbReference type="ARBA" id="ARBA00032687"/>
    </source>
</evidence>
<dbReference type="AlphaFoldDB" id="A0A9X0CFS1"/>
<evidence type="ECO:0000256" key="11">
    <source>
        <dbReference type="ARBA" id="ARBA00023136"/>
    </source>
</evidence>
<feature type="domain" description="Mitochondria-eating protein C-terminal" evidence="14">
    <location>
        <begin position="247"/>
        <end position="327"/>
    </location>
</feature>